<dbReference type="RefSeq" id="WP_044647959.1">
    <property type="nucleotide sequence ID" value="NZ_JTHP01000050.1"/>
</dbReference>
<protein>
    <submittedName>
        <fullName evidence="11">PTS galactitol transporter subunit IIC</fullName>
    </submittedName>
</protein>
<evidence type="ECO:0000256" key="8">
    <source>
        <dbReference type="ARBA" id="ARBA00023136"/>
    </source>
</evidence>
<keyword evidence="8 9" id="KW-0472">Membrane</keyword>
<dbReference type="GO" id="GO:0015577">
    <property type="term" value="F:galactitol transmembrane transporter activity"/>
    <property type="evidence" value="ECO:0007669"/>
    <property type="project" value="InterPro"/>
</dbReference>
<comment type="caution">
    <text evidence="11">The sequence shown here is derived from an EMBL/GenBank/DDBJ whole genome shotgun (WGS) entry which is preliminary data.</text>
</comment>
<keyword evidence="2" id="KW-0813">Transport</keyword>
<evidence type="ECO:0000259" key="10">
    <source>
        <dbReference type="PROSITE" id="PS51104"/>
    </source>
</evidence>
<dbReference type="PANTHER" id="PTHR37324:SF2">
    <property type="entry name" value="PTS SYSTEM GALACTITOL-SPECIFIC EIIC COMPONENT"/>
    <property type="match status" value="1"/>
</dbReference>
<evidence type="ECO:0000313" key="12">
    <source>
        <dbReference type="Proteomes" id="UP000032534"/>
    </source>
</evidence>
<keyword evidence="7 9" id="KW-1133">Transmembrane helix</keyword>
<dbReference type="Pfam" id="PF03611">
    <property type="entry name" value="EIIC-GAT"/>
    <property type="match status" value="1"/>
</dbReference>
<evidence type="ECO:0000256" key="6">
    <source>
        <dbReference type="ARBA" id="ARBA00022692"/>
    </source>
</evidence>
<feature type="transmembrane region" description="Helical" evidence="9">
    <location>
        <begin position="220"/>
        <end position="241"/>
    </location>
</feature>
<dbReference type="PANTHER" id="PTHR37324">
    <property type="entry name" value="PTS SYSTEM GALACTITOL-SPECIFIC EIIC COMPONENT"/>
    <property type="match status" value="1"/>
</dbReference>
<organism evidence="11 12">
    <name type="scientific">Paenibacillus terrae</name>
    <dbReference type="NCBI Taxonomy" id="159743"/>
    <lineage>
        <taxon>Bacteria</taxon>
        <taxon>Bacillati</taxon>
        <taxon>Bacillota</taxon>
        <taxon>Bacilli</taxon>
        <taxon>Bacillales</taxon>
        <taxon>Paenibacillaceae</taxon>
        <taxon>Paenibacillus</taxon>
    </lineage>
</organism>
<feature type="transmembrane region" description="Helical" evidence="9">
    <location>
        <begin position="14"/>
        <end position="31"/>
    </location>
</feature>
<evidence type="ECO:0000256" key="3">
    <source>
        <dbReference type="ARBA" id="ARBA00022475"/>
    </source>
</evidence>
<feature type="transmembrane region" description="Helical" evidence="9">
    <location>
        <begin position="178"/>
        <end position="200"/>
    </location>
</feature>
<evidence type="ECO:0000256" key="5">
    <source>
        <dbReference type="ARBA" id="ARBA00022683"/>
    </source>
</evidence>
<evidence type="ECO:0000256" key="2">
    <source>
        <dbReference type="ARBA" id="ARBA00022448"/>
    </source>
</evidence>
<feature type="transmembrane region" description="Helical" evidence="9">
    <location>
        <begin position="124"/>
        <end position="141"/>
    </location>
</feature>
<dbReference type="PROSITE" id="PS51104">
    <property type="entry name" value="PTS_EIIC_TYPE_2"/>
    <property type="match status" value="1"/>
</dbReference>
<evidence type="ECO:0000256" key="9">
    <source>
        <dbReference type="SAM" id="Phobius"/>
    </source>
</evidence>
<dbReference type="GO" id="GO:0005886">
    <property type="term" value="C:plasma membrane"/>
    <property type="evidence" value="ECO:0007669"/>
    <property type="project" value="UniProtKB-SubCell"/>
</dbReference>
<dbReference type="InterPro" id="IPR013014">
    <property type="entry name" value="PTS_EIIC_2"/>
</dbReference>
<dbReference type="InterPro" id="IPR013853">
    <property type="entry name" value="EIIC-GAT"/>
</dbReference>
<dbReference type="OrthoDB" id="9787936at2"/>
<feature type="transmembrane region" description="Helical" evidence="9">
    <location>
        <begin position="248"/>
        <end position="270"/>
    </location>
</feature>
<dbReference type="InterPro" id="IPR004703">
    <property type="entry name" value="PTS_sugar-sp_permease"/>
</dbReference>
<evidence type="ECO:0000256" key="7">
    <source>
        <dbReference type="ARBA" id="ARBA00022989"/>
    </source>
</evidence>
<name>A0A0D7WYF0_9BACL</name>
<accession>A0A0D7WYF0</accession>
<keyword evidence="3" id="KW-1003">Cell membrane</keyword>
<dbReference type="AlphaFoldDB" id="A0A0D7WYF0"/>
<dbReference type="EMBL" id="JTHP01000050">
    <property type="protein sequence ID" value="KJD43738.1"/>
    <property type="molecule type" value="Genomic_DNA"/>
</dbReference>
<proteinExistence type="predicted"/>
<feature type="transmembrane region" description="Helical" evidence="9">
    <location>
        <begin position="92"/>
        <end position="112"/>
    </location>
</feature>
<keyword evidence="5" id="KW-0598">Phosphotransferase system</keyword>
<feature type="transmembrane region" description="Helical" evidence="9">
    <location>
        <begin position="356"/>
        <end position="378"/>
    </location>
</feature>
<keyword evidence="4" id="KW-0762">Sugar transport</keyword>
<comment type="subcellular location">
    <subcellularLocation>
        <location evidence="1">Cell membrane</location>
        <topology evidence="1">Multi-pass membrane protein</topology>
    </subcellularLocation>
</comment>
<feature type="transmembrane region" description="Helical" evidence="9">
    <location>
        <begin position="147"/>
        <end position="166"/>
    </location>
</feature>
<keyword evidence="12" id="KW-1185">Reference proteome</keyword>
<gene>
    <name evidence="11" type="ORF">QD47_20980</name>
</gene>
<reference evidence="11 12" key="1">
    <citation type="submission" date="2014-11" db="EMBL/GenBank/DDBJ databases">
        <title>Draft Genome Sequences of Paenibacillus polymyxa NRRL B-30509 and Paenibacillus terrae NRRL B-30644, Strains from a Poultry Environment that Produce Tridecaptin A and Paenicidins.</title>
        <authorList>
            <person name="van Belkum M.J."/>
            <person name="Lohans C.T."/>
            <person name="Vederas J.C."/>
        </authorList>
    </citation>
    <scope>NUCLEOTIDE SEQUENCE [LARGE SCALE GENOMIC DNA]</scope>
    <source>
        <strain evidence="11 12">NRRL B-30644</strain>
    </source>
</reference>
<keyword evidence="6 9" id="KW-0812">Transmembrane</keyword>
<feature type="transmembrane region" description="Helical" evidence="9">
    <location>
        <begin position="319"/>
        <end position="344"/>
    </location>
</feature>
<evidence type="ECO:0000256" key="4">
    <source>
        <dbReference type="ARBA" id="ARBA00022597"/>
    </source>
</evidence>
<dbReference type="GO" id="GO:0009401">
    <property type="term" value="P:phosphoenolpyruvate-dependent sugar phosphotransferase system"/>
    <property type="evidence" value="ECO:0007669"/>
    <property type="project" value="UniProtKB-KW"/>
</dbReference>
<feature type="transmembrane region" description="Helical" evidence="9">
    <location>
        <begin position="43"/>
        <end position="63"/>
    </location>
</feature>
<dbReference type="Proteomes" id="UP000032534">
    <property type="component" value="Unassembled WGS sequence"/>
</dbReference>
<feature type="domain" description="PTS EIIC type-2" evidence="10">
    <location>
        <begin position="8"/>
        <end position="417"/>
    </location>
</feature>
<dbReference type="PATRIC" id="fig|159743.3.peg.4660"/>
<evidence type="ECO:0000313" key="11">
    <source>
        <dbReference type="EMBL" id="KJD43738.1"/>
    </source>
</evidence>
<dbReference type="PIRSF" id="PIRSF006304">
    <property type="entry name" value="GatC"/>
    <property type="match status" value="1"/>
</dbReference>
<sequence>MDTVHNIIKSITDMGATAILPIIITVLGLVFRMKIGNAIKSGLLVGVGFLGLTLVVGLLNSSLKPAVDYYAKIGSGFTIADIGWPAVGAASWVPPFAALAIPLGLIINLVLVRLRWTKTLNVDIWNYMHFLIPGALAYFLFDSFWLGLVVTLVMSVIALFVGDLIASKWQEYFGLEGTTCTTIIYSAWGYPIAWLVNRIIDFIPGLNKLEFSLSKINKKIGVLGDPVIIGFIVGLVLGAITKRPVTEIVTMATGIAGVMVLMPKVVGVMMDGLSPIGKSAKDFMIKRMGNNSNLNVGMDIALGLGDPTTITTTVVSIPIVMLLALILPGVQFFPIGLLMSVTYISVMCTLTSKGNLFRSIVSTVVFCIITFYLAGFVAPGATQMLNSAGVELKGLGTDVTFSEIWNLLIYWASTLVK</sequence>
<evidence type="ECO:0000256" key="1">
    <source>
        <dbReference type="ARBA" id="ARBA00004651"/>
    </source>
</evidence>